<proteinExistence type="predicted"/>
<evidence type="ECO:0000313" key="5">
    <source>
        <dbReference type="EMBL" id="RHY70908.1"/>
    </source>
</evidence>
<dbReference type="SUPFAM" id="SSF51735">
    <property type="entry name" value="NAD(P)-binding Rossmann-fold domains"/>
    <property type="match status" value="1"/>
</dbReference>
<dbReference type="Proteomes" id="UP000283543">
    <property type="component" value="Unassembled WGS sequence"/>
</dbReference>
<gene>
    <name evidence="5" type="ORF">DYB34_012768</name>
</gene>
<evidence type="ECO:0000313" key="6">
    <source>
        <dbReference type="Proteomes" id="UP000283543"/>
    </source>
</evidence>
<dbReference type="InterPro" id="IPR051168">
    <property type="entry name" value="AASS"/>
</dbReference>
<protein>
    <submittedName>
        <fullName evidence="5">Uncharacterized protein</fullName>
    </submittedName>
</protein>
<name>A0A418CAN2_APHAT</name>
<dbReference type="FunFam" id="3.30.360.10:FF:000008">
    <property type="entry name" value="Alpha-aminoadipic semialdehyde synthase, mitochondrial"/>
    <property type="match status" value="1"/>
</dbReference>
<feature type="domain" description="Saccharopine dehydrogenase-like C-terminal" evidence="4">
    <location>
        <begin position="346"/>
        <end position="507"/>
    </location>
</feature>
<feature type="domain" description="Saccharopine dehydrogenase NADP binding" evidence="3">
    <location>
        <begin position="222"/>
        <end position="338"/>
    </location>
</feature>
<dbReference type="Pfam" id="PF16653">
    <property type="entry name" value="Sacchrp_dh_C"/>
    <property type="match status" value="1"/>
</dbReference>
<accession>A0A418CAN2</accession>
<dbReference type="GO" id="GO:0005737">
    <property type="term" value="C:cytoplasm"/>
    <property type="evidence" value="ECO:0007669"/>
    <property type="project" value="TreeGrafter"/>
</dbReference>
<dbReference type="PANTHER" id="PTHR11133:SF22">
    <property type="entry name" value="ALPHA-AMINOADIPIC SEMIALDEHYDE SYNTHASE, MITOCHONDRIAL"/>
    <property type="match status" value="1"/>
</dbReference>
<dbReference type="InterPro" id="IPR005097">
    <property type="entry name" value="Sacchrp_dh_NADP-bd"/>
</dbReference>
<dbReference type="GO" id="GO:0019878">
    <property type="term" value="P:lysine biosynthetic process via aminoadipic acid"/>
    <property type="evidence" value="ECO:0007669"/>
    <property type="project" value="TreeGrafter"/>
</dbReference>
<dbReference type="InterPro" id="IPR036291">
    <property type="entry name" value="NAD(P)-bd_dom_sf"/>
</dbReference>
<dbReference type="GO" id="GO:0004753">
    <property type="term" value="F:saccharopine dehydrogenase activity"/>
    <property type="evidence" value="ECO:0007669"/>
    <property type="project" value="TreeGrafter"/>
</dbReference>
<reference evidence="5 6" key="1">
    <citation type="submission" date="2018-08" db="EMBL/GenBank/DDBJ databases">
        <title>Aphanomyces genome sequencing and annotation.</title>
        <authorList>
            <person name="Minardi D."/>
            <person name="Oidtmann B."/>
            <person name="Van Der Giezen M."/>
            <person name="Studholme D.J."/>
        </authorList>
    </citation>
    <scope>NUCLEOTIDE SEQUENCE [LARGE SCALE GENOMIC DNA]</scope>
    <source>
        <strain evidence="5 6">Si</strain>
    </source>
</reference>
<dbReference type="Gene3D" id="3.40.50.720">
    <property type="entry name" value="NAD(P)-binding Rossmann-like Domain"/>
    <property type="match status" value="1"/>
</dbReference>
<keyword evidence="2" id="KW-0560">Oxidoreductase</keyword>
<dbReference type="SUPFAM" id="SSF55347">
    <property type="entry name" value="Glyceraldehyde-3-phosphate dehydrogenase-like, C-terminal domain"/>
    <property type="match status" value="1"/>
</dbReference>
<dbReference type="PANTHER" id="PTHR11133">
    <property type="entry name" value="SACCHAROPINE DEHYDROGENASE"/>
    <property type="match status" value="1"/>
</dbReference>
<evidence type="ECO:0000259" key="3">
    <source>
        <dbReference type="Pfam" id="PF03435"/>
    </source>
</evidence>
<dbReference type="AlphaFoldDB" id="A0A418CAN2"/>
<dbReference type="InterPro" id="IPR032095">
    <property type="entry name" value="Sacchrp_dh-like_C"/>
</dbReference>
<evidence type="ECO:0000256" key="1">
    <source>
        <dbReference type="ARBA" id="ARBA00022857"/>
    </source>
</evidence>
<dbReference type="VEuPathDB" id="FungiDB:H257_04341"/>
<sequence>MSLKLPLPPGFFQCPPLSPDDNARYLEIAKQSVQDLVAKARIRDGPVKWTMLSNECDLKIYKGEGTGTTANSDIHCAAMETVGQLDEVMRLYRTDTTAQAKEYVQRFGRALVDAITLYTILPRHPDRPNNCIQIKWMVAKSPFDGLVTKRDFCLLEGELDKILRKIHELADLTPRAEANVRELPEYCQGKYDETLRQIIKDGAGMSFSGNISVHDAKERKHIVCLGAGLVSAPLVEYLTRDPNHSLTVVSGLPGEASAMAQKFTKKNRAVKPATVDVGRDPRAVAALVAEADCVVSLLPAPMHVNIAKLCLDASTPLVTASYISPEMQALHAQAQAQRIPILCELGLDPGMDHMSAMKIIDQVQAQNGRVVSFSSVCGGLPAPEAADNPIAYKFSWSPRGVLMAALNAAQYRKNGHVVHVPGEDLLTAAERVNFLPAFALEQIPNRNSLPYADIYNIPGNKTSLSVYRGTLRYAGNCSIMHQCRLLGLMNPNPETLPATWPELVAKLKAKKSSLRPDAEAFLTWLGLDDPSALVGIHISH</sequence>
<evidence type="ECO:0000256" key="2">
    <source>
        <dbReference type="ARBA" id="ARBA00023002"/>
    </source>
</evidence>
<dbReference type="EMBL" id="QUTB01002872">
    <property type="protein sequence ID" value="RHY70908.1"/>
    <property type="molecule type" value="Genomic_DNA"/>
</dbReference>
<dbReference type="Pfam" id="PF03435">
    <property type="entry name" value="Sacchrp_dh_NADP"/>
    <property type="match status" value="1"/>
</dbReference>
<organism evidence="5 6">
    <name type="scientific">Aphanomyces astaci</name>
    <name type="common">Crayfish plague agent</name>
    <dbReference type="NCBI Taxonomy" id="112090"/>
    <lineage>
        <taxon>Eukaryota</taxon>
        <taxon>Sar</taxon>
        <taxon>Stramenopiles</taxon>
        <taxon>Oomycota</taxon>
        <taxon>Saprolegniomycetes</taxon>
        <taxon>Saprolegniales</taxon>
        <taxon>Verrucalvaceae</taxon>
        <taxon>Aphanomyces</taxon>
    </lineage>
</organism>
<dbReference type="Gene3D" id="3.30.360.10">
    <property type="entry name" value="Dihydrodipicolinate Reductase, domain 2"/>
    <property type="match status" value="1"/>
</dbReference>
<keyword evidence="1" id="KW-0521">NADP</keyword>
<comment type="caution">
    <text evidence="5">The sequence shown here is derived from an EMBL/GenBank/DDBJ whole genome shotgun (WGS) entry which is preliminary data.</text>
</comment>
<evidence type="ECO:0000259" key="4">
    <source>
        <dbReference type="Pfam" id="PF16653"/>
    </source>
</evidence>